<evidence type="ECO:0000313" key="1">
    <source>
        <dbReference type="EMBL" id="TVM19873.1"/>
    </source>
</evidence>
<sequence length="79" mass="8916">MSFSMQSAWDMILNAEQFSRSDISKTIRLQYQSWKSTQHLGPAMPFALHPGQKPIEPFIFTTAAEALEKTSGKLISERA</sequence>
<dbReference type="RefSeq" id="WP_144301335.1">
    <property type="nucleotide sequence ID" value="NZ_QMIE01000001.1"/>
</dbReference>
<dbReference type="OrthoDB" id="9850450at2"/>
<dbReference type="AlphaFoldDB" id="A0A7M3MJ87"/>
<proteinExistence type="predicted"/>
<dbReference type="EMBL" id="QMIE01000001">
    <property type="protein sequence ID" value="TVM19873.1"/>
    <property type="molecule type" value="Genomic_DNA"/>
</dbReference>
<gene>
    <name evidence="1" type="ORF">DPQ33_01185</name>
</gene>
<keyword evidence="2" id="KW-1185">Reference proteome</keyword>
<dbReference type="Proteomes" id="UP000448292">
    <property type="component" value="Unassembled WGS sequence"/>
</dbReference>
<name>A0A7M3MJ87_9BACT</name>
<accession>A0A7M3MJ87</accession>
<reference evidence="1 2" key="1">
    <citation type="submission" date="2018-06" db="EMBL/GenBank/DDBJ databases">
        <title>Complete genome of Desulfovibrio indonesiensis P37SLT.</title>
        <authorList>
            <person name="Crispim J.S."/>
            <person name="Vidigal P.M.P."/>
            <person name="Silva L.C.F."/>
            <person name="Laguardia C.N."/>
            <person name="Araujo L.C."/>
            <person name="Dias R.S."/>
            <person name="Sousa M.P."/>
            <person name="Paula S.O."/>
            <person name="Silva C."/>
        </authorList>
    </citation>
    <scope>NUCLEOTIDE SEQUENCE [LARGE SCALE GENOMIC DNA]</scope>
    <source>
        <strain evidence="1 2">P37SLT</strain>
    </source>
</reference>
<organism evidence="1 2">
    <name type="scientific">Oceanidesulfovibrio indonesiensis</name>
    <dbReference type="NCBI Taxonomy" id="54767"/>
    <lineage>
        <taxon>Bacteria</taxon>
        <taxon>Pseudomonadati</taxon>
        <taxon>Thermodesulfobacteriota</taxon>
        <taxon>Desulfovibrionia</taxon>
        <taxon>Desulfovibrionales</taxon>
        <taxon>Desulfovibrionaceae</taxon>
        <taxon>Oceanidesulfovibrio</taxon>
    </lineage>
</organism>
<protein>
    <submittedName>
        <fullName evidence="1">Uncharacterized protein</fullName>
    </submittedName>
</protein>
<evidence type="ECO:0000313" key="2">
    <source>
        <dbReference type="Proteomes" id="UP000448292"/>
    </source>
</evidence>
<comment type="caution">
    <text evidence="1">The sequence shown here is derived from an EMBL/GenBank/DDBJ whole genome shotgun (WGS) entry which is preliminary data.</text>
</comment>